<dbReference type="Proteomes" id="UP000095347">
    <property type="component" value="Unassembled WGS sequence"/>
</dbReference>
<accession>A0A1E5Q801</accession>
<feature type="compositionally biased region" description="Polar residues" evidence="4">
    <location>
        <begin position="31"/>
        <end position="42"/>
    </location>
</feature>
<evidence type="ECO:0000256" key="4">
    <source>
        <dbReference type="SAM" id="MobiDB-lite"/>
    </source>
</evidence>
<reference evidence="6" key="1">
    <citation type="submission" date="2016-07" db="EMBL/GenBank/DDBJ databases">
        <authorList>
            <person name="Florea S."/>
            <person name="Webb J.S."/>
            <person name="Jaromczyk J."/>
            <person name="Schardl C.L."/>
        </authorList>
    </citation>
    <scope>NUCLEOTIDE SEQUENCE [LARGE SCALE GENOMIC DNA]</scope>
    <source>
        <strain evidence="6">MV-1</strain>
    </source>
</reference>
<protein>
    <recommendedName>
        <fullName evidence="7">Thioredoxin domain-containing protein</fullName>
    </recommendedName>
</protein>
<dbReference type="InterPro" id="IPR003782">
    <property type="entry name" value="SCO1/SenC"/>
</dbReference>
<dbReference type="EMBL" id="MCGG01000022">
    <property type="protein sequence ID" value="OEJ67372.1"/>
    <property type="molecule type" value="Genomic_DNA"/>
</dbReference>
<gene>
    <name evidence="5" type="ORF">BEN30_09580</name>
</gene>
<evidence type="ECO:0000256" key="1">
    <source>
        <dbReference type="ARBA" id="ARBA00010996"/>
    </source>
</evidence>
<keyword evidence="2" id="KW-0479">Metal-binding</keyword>
<dbReference type="AlphaFoldDB" id="A0A1E5Q801"/>
<dbReference type="Gene3D" id="3.40.30.10">
    <property type="entry name" value="Glutaredoxin"/>
    <property type="match status" value="1"/>
</dbReference>
<comment type="similarity">
    <text evidence="1">Belongs to the SCO1/2 family.</text>
</comment>
<dbReference type="STRING" id="28181.BEN30_09580"/>
<feature type="binding site" evidence="2">
    <location>
        <position position="114"/>
    </location>
    <ligand>
        <name>Cu cation</name>
        <dbReference type="ChEBI" id="CHEBI:23378"/>
    </ligand>
</feature>
<evidence type="ECO:0008006" key="7">
    <source>
        <dbReference type="Google" id="ProtNLM"/>
    </source>
</evidence>
<sequence length="302" mass="33068">MAACAAIAFFSWGDFRDGAAAHDTQNEPLKATQSRPQAKRSTVDMTQARVIVNPGGVQFTPPEPGTYVLARIGRGVDGDVVDVLGQKRKLFDILGDKVGLISFIYTQCGDETGCPMAISSFYEVEDLINADPSLKSSIKMVTLSFDPINDTPDVMADFANVHADDSVDHSLHFHTLEAKFGTEQATQMVALLGPESICRGAAKQTDGSWSVQKGTVDQTWTFLTTASEADLNPILDGYGQYIVKDIDEEGHQIGSFSHVLKVYLVDRNHKVRNIYSTSFLYPELVVNDLKTLLLEQRMSAAK</sequence>
<keyword evidence="3" id="KW-1015">Disulfide bond</keyword>
<feature type="region of interest" description="Disordered" evidence="4">
    <location>
        <begin position="23"/>
        <end position="42"/>
    </location>
</feature>
<proteinExistence type="inferred from homology"/>
<organism evidence="5 6">
    <name type="scientific">Magnetovibrio blakemorei</name>
    <dbReference type="NCBI Taxonomy" id="28181"/>
    <lineage>
        <taxon>Bacteria</taxon>
        <taxon>Pseudomonadati</taxon>
        <taxon>Pseudomonadota</taxon>
        <taxon>Alphaproteobacteria</taxon>
        <taxon>Rhodospirillales</taxon>
        <taxon>Magnetovibrionaceae</taxon>
        <taxon>Magnetovibrio</taxon>
    </lineage>
</organism>
<dbReference type="GO" id="GO:0046872">
    <property type="term" value="F:metal ion binding"/>
    <property type="evidence" value="ECO:0007669"/>
    <property type="project" value="UniProtKB-KW"/>
</dbReference>
<evidence type="ECO:0000256" key="3">
    <source>
        <dbReference type="PIRSR" id="PIRSR603782-2"/>
    </source>
</evidence>
<comment type="caution">
    <text evidence="5">The sequence shown here is derived from an EMBL/GenBank/DDBJ whole genome shotgun (WGS) entry which is preliminary data.</text>
</comment>
<name>A0A1E5Q801_9PROT</name>
<keyword evidence="2" id="KW-0186">Copper</keyword>
<evidence type="ECO:0000313" key="6">
    <source>
        <dbReference type="Proteomes" id="UP000095347"/>
    </source>
</evidence>
<dbReference type="InterPro" id="IPR036249">
    <property type="entry name" value="Thioredoxin-like_sf"/>
</dbReference>
<feature type="disulfide bond" description="Redox-active" evidence="3">
    <location>
        <begin position="108"/>
        <end position="114"/>
    </location>
</feature>
<dbReference type="SUPFAM" id="SSF52833">
    <property type="entry name" value="Thioredoxin-like"/>
    <property type="match status" value="1"/>
</dbReference>
<evidence type="ECO:0000256" key="2">
    <source>
        <dbReference type="PIRSR" id="PIRSR603782-1"/>
    </source>
</evidence>
<dbReference type="Pfam" id="PF02630">
    <property type="entry name" value="SCO1-SenC"/>
    <property type="match status" value="1"/>
</dbReference>
<keyword evidence="6" id="KW-1185">Reference proteome</keyword>
<evidence type="ECO:0000313" key="5">
    <source>
        <dbReference type="EMBL" id="OEJ67372.1"/>
    </source>
</evidence>
<feature type="binding site" evidence="2">
    <location>
        <position position="108"/>
    </location>
    <ligand>
        <name>Cu cation</name>
        <dbReference type="ChEBI" id="CHEBI:23378"/>
    </ligand>
</feature>